<evidence type="ECO:0000256" key="1">
    <source>
        <dbReference type="ARBA" id="ARBA00011955"/>
    </source>
</evidence>
<reference evidence="12" key="1">
    <citation type="submission" date="2021-03" db="EMBL/GenBank/DDBJ databases">
        <authorList>
            <person name="Wang G."/>
        </authorList>
    </citation>
    <scope>NUCLEOTIDE SEQUENCE</scope>
    <source>
        <strain evidence="12">KCTC 12899</strain>
    </source>
</reference>
<dbReference type="GO" id="GO:0016740">
    <property type="term" value="F:transferase activity"/>
    <property type="evidence" value="ECO:0007669"/>
    <property type="project" value="UniProtKB-UniRule"/>
</dbReference>
<comment type="catalytic activity">
    <reaction evidence="9 10">
        <text>L-threonyl-[protein] + FAD = FMN-L-threonyl-[protein] + AMP + H(+)</text>
        <dbReference type="Rhea" id="RHEA:36847"/>
        <dbReference type="Rhea" id="RHEA-COMP:11060"/>
        <dbReference type="Rhea" id="RHEA-COMP:11061"/>
        <dbReference type="ChEBI" id="CHEBI:15378"/>
        <dbReference type="ChEBI" id="CHEBI:30013"/>
        <dbReference type="ChEBI" id="CHEBI:57692"/>
        <dbReference type="ChEBI" id="CHEBI:74257"/>
        <dbReference type="ChEBI" id="CHEBI:456215"/>
        <dbReference type="EC" id="2.7.1.180"/>
    </reaction>
</comment>
<feature type="binding site" evidence="11">
    <location>
        <position position="278"/>
    </location>
    <ligand>
        <name>Mg(2+)</name>
        <dbReference type="ChEBI" id="CHEBI:18420"/>
    </ligand>
</feature>
<evidence type="ECO:0000256" key="8">
    <source>
        <dbReference type="ARBA" id="ARBA00031306"/>
    </source>
</evidence>
<dbReference type="Proteomes" id="UP000664417">
    <property type="component" value="Unassembled WGS sequence"/>
</dbReference>
<dbReference type="RefSeq" id="WP_207859094.1">
    <property type="nucleotide sequence ID" value="NZ_JAFREP010000010.1"/>
</dbReference>
<evidence type="ECO:0000256" key="11">
    <source>
        <dbReference type="PIRSR" id="PIRSR006268-2"/>
    </source>
</evidence>
<dbReference type="GO" id="GO:0046872">
    <property type="term" value="F:metal ion binding"/>
    <property type="evidence" value="ECO:0007669"/>
    <property type="project" value="UniProtKB-UniRule"/>
</dbReference>
<keyword evidence="6 10" id="KW-0274">FAD</keyword>
<keyword evidence="4 10" id="KW-0808">Transferase</keyword>
<dbReference type="InterPro" id="IPR003374">
    <property type="entry name" value="ApbE-like_sf"/>
</dbReference>
<dbReference type="EC" id="2.7.1.180" evidence="1 10"/>
<evidence type="ECO:0000313" key="12">
    <source>
        <dbReference type="EMBL" id="MBO1319273.1"/>
    </source>
</evidence>
<dbReference type="EMBL" id="JAFREP010000010">
    <property type="protein sequence ID" value="MBO1319273.1"/>
    <property type="molecule type" value="Genomic_DNA"/>
</dbReference>
<evidence type="ECO:0000256" key="9">
    <source>
        <dbReference type="ARBA" id="ARBA00048540"/>
    </source>
</evidence>
<comment type="caution">
    <text evidence="12">The sequence shown here is derived from an EMBL/GenBank/DDBJ whole genome shotgun (WGS) entry which is preliminary data.</text>
</comment>
<evidence type="ECO:0000256" key="7">
    <source>
        <dbReference type="ARBA" id="ARBA00022842"/>
    </source>
</evidence>
<sequence>MRLLFITVVCLGPWLFAATEKVVAKKMGSRFEVTAVHPDRATAAAAVAAAYAEIDRLEAMISSWRDTSETHRINQAAGREPVAVSPELYGLIHRSTKISALTQGIFDITFAGAGRLWDFKAEQPNLPDPLAVRRKLRLVDYRKIKLNPREQSVFLSEPGMRIGFGAIGKGFAANRAVRVMRAHGISSGVVNAGGDLVAFGTQEDGRPWGVAVADPTAPDRVFAWLRIDNQAVVTSGDYERFIEVDGKRYSHILDPRTGFPVHDLRSVTVICPDGEVADALATAVFIMGRTEGLALVNRLKNVEAFVVTAEGHLLYSDHIQTQMDF</sequence>
<evidence type="ECO:0000256" key="3">
    <source>
        <dbReference type="ARBA" id="ARBA00022630"/>
    </source>
</evidence>
<keyword evidence="5 10" id="KW-0479">Metal-binding</keyword>
<dbReference type="SUPFAM" id="SSF143631">
    <property type="entry name" value="ApbE-like"/>
    <property type="match status" value="1"/>
</dbReference>
<dbReference type="Pfam" id="PF02424">
    <property type="entry name" value="ApbE"/>
    <property type="match status" value="1"/>
</dbReference>
<feature type="binding site" evidence="11">
    <location>
        <position position="282"/>
    </location>
    <ligand>
        <name>Mg(2+)</name>
        <dbReference type="ChEBI" id="CHEBI:18420"/>
    </ligand>
</feature>
<name>A0A8J7U4C2_9BACT</name>
<feature type="binding site" evidence="11">
    <location>
        <position position="166"/>
    </location>
    <ligand>
        <name>Mg(2+)</name>
        <dbReference type="ChEBI" id="CHEBI:18420"/>
    </ligand>
</feature>
<comment type="similarity">
    <text evidence="10">Belongs to the ApbE family.</text>
</comment>
<accession>A0A8J7U4C2</accession>
<dbReference type="InterPro" id="IPR024932">
    <property type="entry name" value="ApbE"/>
</dbReference>
<proteinExistence type="inferred from homology"/>
<evidence type="ECO:0000256" key="4">
    <source>
        <dbReference type="ARBA" id="ARBA00022679"/>
    </source>
</evidence>
<evidence type="ECO:0000256" key="2">
    <source>
        <dbReference type="ARBA" id="ARBA00016337"/>
    </source>
</evidence>
<gene>
    <name evidence="12" type="ORF">J3U88_12445</name>
</gene>
<dbReference type="PIRSF" id="PIRSF006268">
    <property type="entry name" value="ApbE"/>
    <property type="match status" value="1"/>
</dbReference>
<keyword evidence="7 10" id="KW-0460">Magnesium</keyword>
<dbReference type="AlphaFoldDB" id="A0A8J7U4C2"/>
<protein>
    <recommendedName>
        <fullName evidence="2 10">FAD:protein FMN transferase</fullName>
        <ecNumber evidence="1 10">2.7.1.180</ecNumber>
    </recommendedName>
    <alternativeName>
        <fullName evidence="8 10">Flavin transferase</fullName>
    </alternativeName>
</protein>
<evidence type="ECO:0000313" key="13">
    <source>
        <dbReference type="Proteomes" id="UP000664417"/>
    </source>
</evidence>
<keyword evidence="13" id="KW-1185">Reference proteome</keyword>
<dbReference type="PANTHER" id="PTHR30040">
    <property type="entry name" value="THIAMINE BIOSYNTHESIS LIPOPROTEIN APBE"/>
    <property type="match status" value="1"/>
</dbReference>
<evidence type="ECO:0000256" key="5">
    <source>
        <dbReference type="ARBA" id="ARBA00022723"/>
    </source>
</evidence>
<keyword evidence="3 10" id="KW-0285">Flavoprotein</keyword>
<evidence type="ECO:0000256" key="10">
    <source>
        <dbReference type="PIRNR" id="PIRNR006268"/>
    </source>
</evidence>
<comment type="cofactor">
    <cofactor evidence="11">
        <name>Mg(2+)</name>
        <dbReference type="ChEBI" id="CHEBI:18420"/>
    </cofactor>
    <cofactor evidence="11">
        <name>Mn(2+)</name>
        <dbReference type="ChEBI" id="CHEBI:29035"/>
    </cofactor>
    <text evidence="11">Magnesium. Can also use manganese.</text>
</comment>
<dbReference type="Gene3D" id="3.10.520.10">
    <property type="entry name" value="ApbE-like domains"/>
    <property type="match status" value="1"/>
</dbReference>
<dbReference type="PANTHER" id="PTHR30040:SF2">
    <property type="entry name" value="FAD:PROTEIN FMN TRANSFERASE"/>
    <property type="match status" value="1"/>
</dbReference>
<evidence type="ECO:0000256" key="6">
    <source>
        <dbReference type="ARBA" id="ARBA00022827"/>
    </source>
</evidence>
<organism evidence="12 13">
    <name type="scientific">Acanthopleuribacter pedis</name>
    <dbReference type="NCBI Taxonomy" id="442870"/>
    <lineage>
        <taxon>Bacteria</taxon>
        <taxon>Pseudomonadati</taxon>
        <taxon>Acidobacteriota</taxon>
        <taxon>Holophagae</taxon>
        <taxon>Acanthopleuribacterales</taxon>
        <taxon>Acanthopleuribacteraceae</taxon>
        <taxon>Acanthopleuribacter</taxon>
    </lineage>
</organism>